<dbReference type="InterPro" id="IPR036977">
    <property type="entry name" value="DNA_primase_Znf_CHC2"/>
</dbReference>
<organism evidence="2 3">
    <name type="scientific">Candidatus Lucifugimonas marina</name>
    <dbReference type="NCBI Taxonomy" id="3038979"/>
    <lineage>
        <taxon>Bacteria</taxon>
        <taxon>Bacillati</taxon>
        <taxon>Chloroflexota</taxon>
        <taxon>Dehalococcoidia</taxon>
        <taxon>SAR202 cluster</taxon>
        <taxon>Candidatus Lucifugimonadales</taxon>
        <taxon>Candidatus Lucifugimonadaceae</taxon>
        <taxon>Candidatus Lucifugimonas</taxon>
    </lineage>
</organism>
<dbReference type="GO" id="GO:0003677">
    <property type="term" value="F:DNA binding"/>
    <property type="evidence" value="ECO:0007669"/>
    <property type="project" value="InterPro"/>
</dbReference>
<dbReference type="AlphaFoldDB" id="A0AAJ5ZG49"/>
<name>A0AAJ5ZG49_9CHLR</name>
<evidence type="ECO:0000313" key="2">
    <source>
        <dbReference type="EMBL" id="WFG38700.1"/>
    </source>
</evidence>
<proteinExistence type="predicted"/>
<gene>
    <name evidence="2" type="ORF">GKO48_03465</name>
</gene>
<sequence length="73" mass="8397">MTNDLIQSIEREIFNRSTGDFFSKNDEVKFLCPAHKDTNPSARWNHKKHVWYCDACGTGSSYVDLANRFGVNI</sequence>
<dbReference type="Gene3D" id="3.90.580.10">
    <property type="entry name" value="Zinc finger, CHC2-type domain"/>
    <property type="match status" value="1"/>
</dbReference>
<dbReference type="SUPFAM" id="SSF57783">
    <property type="entry name" value="Zinc beta-ribbon"/>
    <property type="match status" value="1"/>
</dbReference>
<evidence type="ECO:0000259" key="1">
    <source>
        <dbReference type="Pfam" id="PF01807"/>
    </source>
</evidence>
<reference evidence="3" key="2">
    <citation type="submission" date="2023-06" db="EMBL/GenBank/DDBJ databases">
        <title>Pangenomics reveal diversification of enzyme families and niche specialization in globally abundant SAR202 bacteria.</title>
        <authorList>
            <person name="Saw J.H.W."/>
        </authorList>
    </citation>
    <scope>NUCLEOTIDE SEQUENCE [LARGE SCALE GENOMIC DNA]</scope>
    <source>
        <strain evidence="3">JH1073</strain>
    </source>
</reference>
<dbReference type="EMBL" id="CP046147">
    <property type="protein sequence ID" value="WFG38700.1"/>
    <property type="molecule type" value="Genomic_DNA"/>
</dbReference>
<accession>A0AAJ5ZG49</accession>
<dbReference type="Pfam" id="PF01807">
    <property type="entry name" value="Zn_ribbon_DnaG"/>
    <property type="match status" value="1"/>
</dbReference>
<dbReference type="Proteomes" id="UP001219901">
    <property type="component" value="Chromosome"/>
</dbReference>
<reference evidence="2 3" key="1">
    <citation type="submission" date="2019-11" db="EMBL/GenBank/DDBJ databases">
        <authorList>
            <person name="Cho J.-C."/>
        </authorList>
    </citation>
    <scope>NUCLEOTIDE SEQUENCE [LARGE SCALE GENOMIC DNA]</scope>
    <source>
        <strain evidence="2 3">JH1073</strain>
    </source>
</reference>
<dbReference type="GO" id="GO:0008270">
    <property type="term" value="F:zinc ion binding"/>
    <property type="evidence" value="ECO:0007669"/>
    <property type="project" value="InterPro"/>
</dbReference>
<protein>
    <recommendedName>
        <fullName evidence="1">Zinc finger CHC2-type domain-containing protein</fullName>
    </recommendedName>
</protein>
<dbReference type="GO" id="GO:0006260">
    <property type="term" value="P:DNA replication"/>
    <property type="evidence" value="ECO:0007669"/>
    <property type="project" value="InterPro"/>
</dbReference>
<feature type="domain" description="Zinc finger CHC2-type" evidence="1">
    <location>
        <begin position="26"/>
        <end position="63"/>
    </location>
</feature>
<dbReference type="GO" id="GO:0003899">
    <property type="term" value="F:DNA-directed RNA polymerase activity"/>
    <property type="evidence" value="ECO:0007669"/>
    <property type="project" value="InterPro"/>
</dbReference>
<dbReference type="InterPro" id="IPR002694">
    <property type="entry name" value="Znf_CHC2"/>
</dbReference>
<keyword evidence="3" id="KW-1185">Reference proteome</keyword>
<dbReference type="RefSeq" id="WP_350340462.1">
    <property type="nucleotide sequence ID" value="NZ_CP046147.1"/>
</dbReference>
<evidence type="ECO:0000313" key="3">
    <source>
        <dbReference type="Proteomes" id="UP001219901"/>
    </source>
</evidence>